<feature type="domain" description="RRM" evidence="5">
    <location>
        <begin position="628"/>
        <end position="703"/>
    </location>
</feature>
<dbReference type="InterPro" id="IPR033133">
    <property type="entry name" value="PUM-HD"/>
</dbReference>
<dbReference type="OrthoDB" id="2017782at2759"/>
<feature type="compositionally biased region" description="Polar residues" evidence="4">
    <location>
        <begin position="472"/>
        <end position="485"/>
    </location>
</feature>
<dbReference type="STRING" id="1522189.A0A316WEN5"/>
<dbReference type="SUPFAM" id="SSF54928">
    <property type="entry name" value="RNA-binding domain, RBD"/>
    <property type="match status" value="2"/>
</dbReference>
<evidence type="ECO:0000256" key="2">
    <source>
        <dbReference type="PROSITE-ProRule" id="PRU00176"/>
    </source>
</evidence>
<organism evidence="7 8">
    <name type="scientific">Ceraceosorus guamensis</name>
    <dbReference type="NCBI Taxonomy" id="1522189"/>
    <lineage>
        <taxon>Eukaryota</taxon>
        <taxon>Fungi</taxon>
        <taxon>Dikarya</taxon>
        <taxon>Basidiomycota</taxon>
        <taxon>Ustilaginomycotina</taxon>
        <taxon>Exobasidiomycetes</taxon>
        <taxon>Ceraceosorales</taxon>
        <taxon>Ceraceosoraceae</taxon>
        <taxon>Ceraceosorus</taxon>
    </lineage>
</organism>
<feature type="compositionally biased region" description="Low complexity" evidence="4">
    <location>
        <begin position="784"/>
        <end position="804"/>
    </location>
</feature>
<dbReference type="InterPro" id="IPR052645">
    <property type="entry name" value="Pumilio_domain_protein"/>
</dbReference>
<dbReference type="Proteomes" id="UP000245783">
    <property type="component" value="Unassembled WGS sequence"/>
</dbReference>
<dbReference type="PROSITE" id="PS50102">
    <property type="entry name" value="RRM"/>
    <property type="match status" value="2"/>
</dbReference>
<dbReference type="SMART" id="SM00025">
    <property type="entry name" value="Pumilio"/>
    <property type="match status" value="6"/>
</dbReference>
<feature type="region of interest" description="Disordered" evidence="4">
    <location>
        <begin position="1261"/>
        <end position="1361"/>
    </location>
</feature>
<gene>
    <name evidence="7" type="ORF">IE81DRAFT_344320</name>
</gene>
<dbReference type="SUPFAM" id="SSF48371">
    <property type="entry name" value="ARM repeat"/>
    <property type="match status" value="1"/>
</dbReference>
<dbReference type="RefSeq" id="XP_025372995.1">
    <property type="nucleotide sequence ID" value="XM_025515798.1"/>
</dbReference>
<dbReference type="GO" id="GO:0000288">
    <property type="term" value="P:nuclear-transcribed mRNA catabolic process, deadenylation-dependent decay"/>
    <property type="evidence" value="ECO:0007669"/>
    <property type="project" value="TreeGrafter"/>
</dbReference>
<proteinExistence type="predicted"/>
<dbReference type="InterPro" id="IPR012677">
    <property type="entry name" value="Nucleotide-bd_a/b_plait_sf"/>
</dbReference>
<dbReference type="Pfam" id="PF00806">
    <property type="entry name" value="PUF"/>
    <property type="match status" value="3"/>
</dbReference>
<feature type="repeat" description="Pumilio" evidence="3">
    <location>
        <begin position="904"/>
        <end position="939"/>
    </location>
</feature>
<feature type="compositionally biased region" description="Polar residues" evidence="4">
    <location>
        <begin position="1309"/>
        <end position="1323"/>
    </location>
</feature>
<evidence type="ECO:0000313" key="7">
    <source>
        <dbReference type="EMBL" id="PWN45835.1"/>
    </source>
</evidence>
<evidence type="ECO:0000259" key="6">
    <source>
        <dbReference type="PROSITE" id="PS50303"/>
    </source>
</evidence>
<dbReference type="PANTHER" id="PTHR47093:SF1">
    <property type="entry name" value="PROTEIN JSN1-RELATED"/>
    <property type="match status" value="1"/>
</dbReference>
<dbReference type="InterPro" id="IPR000504">
    <property type="entry name" value="RRM_dom"/>
</dbReference>
<feature type="compositionally biased region" description="Polar residues" evidence="4">
    <location>
        <begin position="1"/>
        <end position="11"/>
    </location>
</feature>
<feature type="compositionally biased region" description="Polar residues" evidence="4">
    <location>
        <begin position="1350"/>
        <end position="1361"/>
    </location>
</feature>
<evidence type="ECO:0000313" key="8">
    <source>
        <dbReference type="Proteomes" id="UP000245783"/>
    </source>
</evidence>
<dbReference type="GeneID" id="37037668"/>
<keyword evidence="1" id="KW-0677">Repeat</keyword>
<evidence type="ECO:0008006" key="9">
    <source>
        <dbReference type="Google" id="ProtNLM"/>
    </source>
</evidence>
<feature type="region of interest" description="Disordered" evidence="4">
    <location>
        <begin position="1"/>
        <end position="115"/>
    </location>
</feature>
<dbReference type="CDD" id="cd00590">
    <property type="entry name" value="RRM_SF"/>
    <property type="match status" value="1"/>
</dbReference>
<feature type="domain" description="RRM" evidence="5">
    <location>
        <begin position="500"/>
        <end position="580"/>
    </location>
</feature>
<evidence type="ECO:0000256" key="1">
    <source>
        <dbReference type="ARBA" id="ARBA00022737"/>
    </source>
</evidence>
<dbReference type="PROSITE" id="PS50302">
    <property type="entry name" value="PUM"/>
    <property type="match status" value="1"/>
</dbReference>
<feature type="compositionally biased region" description="Polar residues" evidence="4">
    <location>
        <begin position="19"/>
        <end position="28"/>
    </location>
</feature>
<dbReference type="EMBL" id="KZ819353">
    <property type="protein sequence ID" value="PWN45835.1"/>
    <property type="molecule type" value="Genomic_DNA"/>
</dbReference>
<dbReference type="InterPro" id="IPR011989">
    <property type="entry name" value="ARM-like"/>
</dbReference>
<feature type="compositionally biased region" description="Polar residues" evidence="4">
    <location>
        <begin position="1293"/>
        <end position="1302"/>
    </location>
</feature>
<dbReference type="PROSITE" id="PS50303">
    <property type="entry name" value="PUM_HD"/>
    <property type="match status" value="1"/>
</dbReference>
<protein>
    <recommendedName>
        <fullName evidence="9">ARM repeat-containing protein</fullName>
    </recommendedName>
</protein>
<keyword evidence="2" id="KW-0694">RNA-binding</keyword>
<feature type="compositionally biased region" description="Polar residues" evidence="4">
    <location>
        <begin position="207"/>
        <end position="218"/>
    </location>
</feature>
<name>A0A316WEN5_9BASI</name>
<dbReference type="SMART" id="SM00360">
    <property type="entry name" value="RRM"/>
    <property type="match status" value="2"/>
</dbReference>
<dbReference type="InParanoid" id="A0A316WEN5"/>
<feature type="region of interest" description="Disordered" evidence="4">
    <location>
        <begin position="768"/>
        <end position="823"/>
    </location>
</feature>
<dbReference type="GO" id="GO:0003723">
    <property type="term" value="F:RNA binding"/>
    <property type="evidence" value="ECO:0007669"/>
    <property type="project" value="UniProtKB-UniRule"/>
</dbReference>
<dbReference type="Pfam" id="PF00076">
    <property type="entry name" value="RRM_1"/>
    <property type="match status" value="2"/>
</dbReference>
<dbReference type="PANTHER" id="PTHR47093">
    <property type="entry name" value="PROTEIN JSN1-RELATED"/>
    <property type="match status" value="1"/>
</dbReference>
<sequence>MTSGESNWRGNRTSDPDSQHGSLSSSGDVNRGSASAVPKRTRQLQVDAGYGSQGAYLPPALREGAAGSVQEGAQPPDDLGTSLNARGRARAGTLPSSWGSADAKEAPSNGAGTRFASPLAHRMSSLRPSTGAASKGAGDAGASATQVIPRLSAGPLGANHGNAGGRLATLRNSAFEDAENSNRLRSGSMTNAMSALGSNPFGPSLFSSTWLQSNTSAPPSRRSPMLGEKPRGNTVSFLDEYQEGPLPPGARPSIAESLDGSENVQTLDYLGLADARNSISSVADHSADERRPSSHFVNARNRASTLATAPRSAGNPPGFVLRSTPEHGFDDVSPLAYGDEEVYAAFAREHGIDPAAFAAAAAAAGLPAGLPPQNQQSHAALVGGRLRAGTVAALGGPGGRHRVEQELLRLAAAGQFLDTNNSTGHAGAQERREALSALGIGNYAHAPMEGFPHVSVSTPPADTPSFLTRPSQTLARKESGLQTPVTPGAEHRSSPQIPGRSLWIGQLSAGTTGQELMQMFAPYGAIESLRLLPEKECGFVNFVEAADAIRAKDDIMQRQGGRVGKGTGPNGAIRIGYGKIDSVPSAPPMSSGYSTPGLQARGLNSPRVETPGLGDPAPGTPGEIGPTRALWVGSIPANTTNNTLMSIFQPFGPVESVRVLSHKNCGFINFERVDDAVLARKMLNGRDVLGSETGSMRIGFAKVPTRAADDLPSDPSNAGFAAAVNALSGLNGAASAPISAEQQLASGGIENYRSNLVADLLAKQHRQSQAAQLAHGSSQGGSGVASVSSHGRGASLAGKSASSSIVPSSDKGGVPLPADMQPRPATSDLQLLMRELSADDPASVEADVASVANARSPASYYTTIPLVSEQSASRRFDTSRLRELRKHIESASCTVEQVDAVAADHMDAIVDLAHDYIGNTVVQKLFERCSEGIKHVMLERIAPHLAMIGIHKNGTWAAQKIIETSVNPAQVSIIAQNLRPYVPPLLLDQFGNYVVQCCLHWNAELSDFIFEAMTDRCWEIAQGRFGARSMRACLESSHVTNKQRKKVALSVILNSVPLATSPNGALLLTWLLDTSNLPGRYRLLAPRFAPYLVNLCTHKLASLTVLRIVCQKSEPEASEVILDALFTSHDEDVLQEVITDQVHGSQFITKVLAWIGSDGDEYPKYSEQVRRIVVEHSLVGVPAYRKLVEDLGLTPGPAPGQIGGPGVVPRNDLSLPPHLGPFMSPSSSNGLVPTHVKPPIPPYPANSAPAQDLGAVLAQMQLQPGPPGGMPSGPLGAPIRMDGTGPPPLAMNTRPNFDSGNSYPAHLRSPQSDAFNPWSSASQDWDRNDRLPPQQHWMRSDRQPPLTPPRMSQNPYTTSRR</sequence>
<feature type="region of interest" description="Disordered" evidence="4">
    <location>
        <begin position="207"/>
        <end position="232"/>
    </location>
</feature>
<evidence type="ECO:0000256" key="4">
    <source>
        <dbReference type="SAM" id="MobiDB-lite"/>
    </source>
</evidence>
<keyword evidence="8" id="KW-1185">Reference proteome</keyword>
<evidence type="ECO:0000259" key="5">
    <source>
        <dbReference type="PROSITE" id="PS50102"/>
    </source>
</evidence>
<evidence type="ECO:0000256" key="3">
    <source>
        <dbReference type="PROSITE-ProRule" id="PRU00317"/>
    </source>
</evidence>
<feature type="domain" description="PUM-HD" evidence="6">
    <location>
        <begin position="843"/>
        <end position="1195"/>
    </location>
</feature>
<reference evidence="7 8" key="1">
    <citation type="journal article" date="2018" name="Mol. Biol. Evol.">
        <title>Broad Genomic Sampling Reveals a Smut Pathogenic Ancestry of the Fungal Clade Ustilaginomycotina.</title>
        <authorList>
            <person name="Kijpornyongpan T."/>
            <person name="Mondo S.J."/>
            <person name="Barry K."/>
            <person name="Sandor L."/>
            <person name="Lee J."/>
            <person name="Lipzen A."/>
            <person name="Pangilinan J."/>
            <person name="LaButti K."/>
            <person name="Hainaut M."/>
            <person name="Henrissat B."/>
            <person name="Grigoriev I.V."/>
            <person name="Spatafora J.W."/>
            <person name="Aime M.C."/>
        </authorList>
    </citation>
    <scope>NUCLEOTIDE SEQUENCE [LARGE SCALE GENOMIC DNA]</scope>
    <source>
        <strain evidence="7 8">MCA 4658</strain>
    </source>
</reference>
<dbReference type="InterPro" id="IPR001313">
    <property type="entry name" value="Pumilio_RNA-bd_rpt"/>
</dbReference>
<accession>A0A316WEN5</accession>
<dbReference type="Gene3D" id="1.25.10.10">
    <property type="entry name" value="Leucine-rich Repeat Variant"/>
    <property type="match status" value="1"/>
</dbReference>
<dbReference type="InterPro" id="IPR016024">
    <property type="entry name" value="ARM-type_fold"/>
</dbReference>
<feature type="region of interest" description="Disordered" evidence="4">
    <location>
        <begin position="472"/>
        <end position="499"/>
    </location>
</feature>
<dbReference type="InterPro" id="IPR035979">
    <property type="entry name" value="RBD_domain_sf"/>
</dbReference>
<dbReference type="Gene3D" id="3.30.70.330">
    <property type="match status" value="2"/>
</dbReference>